<dbReference type="InterPro" id="IPR001965">
    <property type="entry name" value="Znf_PHD"/>
</dbReference>
<dbReference type="PANTHER" id="PTHR46174">
    <property type="entry name" value="CXXC-TYPE ZINC FINGER PROTEIN 1"/>
    <property type="match status" value="1"/>
</dbReference>
<feature type="compositionally biased region" description="Basic residues" evidence="8">
    <location>
        <begin position="117"/>
        <end position="130"/>
    </location>
</feature>
<feature type="region of interest" description="Disordered" evidence="8">
    <location>
        <begin position="1"/>
        <end position="192"/>
    </location>
</feature>
<feature type="compositionally biased region" description="Gly residues" evidence="8">
    <location>
        <begin position="155"/>
        <end position="166"/>
    </location>
</feature>
<keyword evidence="7" id="KW-0175">Coiled coil</keyword>
<dbReference type="EMBL" id="MU864930">
    <property type="protein sequence ID" value="KAK4466708.1"/>
    <property type="molecule type" value="Genomic_DNA"/>
</dbReference>
<gene>
    <name evidence="10" type="ORF">QBC42DRAFT_166211</name>
</gene>
<feature type="compositionally biased region" description="Polar residues" evidence="8">
    <location>
        <begin position="87"/>
        <end position="98"/>
    </location>
</feature>
<keyword evidence="2" id="KW-0479">Metal-binding</keyword>
<evidence type="ECO:0000256" key="8">
    <source>
        <dbReference type="SAM" id="MobiDB-lite"/>
    </source>
</evidence>
<dbReference type="PROSITE" id="PS01359">
    <property type="entry name" value="ZF_PHD_1"/>
    <property type="match status" value="1"/>
</dbReference>
<comment type="caution">
    <text evidence="10">The sequence shown here is derived from an EMBL/GenBank/DDBJ whole genome shotgun (WGS) entry which is preliminary data.</text>
</comment>
<dbReference type="InterPro" id="IPR013083">
    <property type="entry name" value="Znf_RING/FYVE/PHD"/>
</dbReference>
<keyword evidence="4" id="KW-0862">Zinc</keyword>
<dbReference type="GO" id="GO:0008270">
    <property type="term" value="F:zinc ion binding"/>
    <property type="evidence" value="ECO:0007669"/>
    <property type="project" value="UniProtKB-KW"/>
</dbReference>
<protein>
    <submittedName>
        <fullName evidence="10">Set1 complex component spp1</fullName>
    </submittedName>
</protein>
<dbReference type="InterPro" id="IPR019787">
    <property type="entry name" value="Znf_PHD-finger"/>
</dbReference>
<evidence type="ECO:0000256" key="6">
    <source>
        <dbReference type="PROSITE-ProRule" id="PRU00146"/>
    </source>
</evidence>
<dbReference type="SMART" id="SM00249">
    <property type="entry name" value="PHD"/>
    <property type="match status" value="1"/>
</dbReference>
<dbReference type="InterPro" id="IPR019786">
    <property type="entry name" value="Zinc_finger_PHD-type_CS"/>
</dbReference>
<keyword evidence="11" id="KW-1185">Reference proteome</keyword>
<dbReference type="InterPro" id="IPR011011">
    <property type="entry name" value="Znf_FYVE_PHD"/>
</dbReference>
<dbReference type="PANTHER" id="PTHR46174:SF1">
    <property type="entry name" value="CXXC-TYPE ZINC FINGER PROTEIN 1"/>
    <property type="match status" value="1"/>
</dbReference>
<evidence type="ECO:0000256" key="5">
    <source>
        <dbReference type="ARBA" id="ARBA00023242"/>
    </source>
</evidence>
<reference evidence="10" key="1">
    <citation type="journal article" date="2023" name="Mol. Phylogenet. Evol.">
        <title>Genome-scale phylogeny and comparative genomics of the fungal order Sordariales.</title>
        <authorList>
            <person name="Hensen N."/>
            <person name="Bonometti L."/>
            <person name="Westerberg I."/>
            <person name="Brannstrom I.O."/>
            <person name="Guillou S."/>
            <person name="Cros-Aarteil S."/>
            <person name="Calhoun S."/>
            <person name="Haridas S."/>
            <person name="Kuo A."/>
            <person name="Mondo S."/>
            <person name="Pangilinan J."/>
            <person name="Riley R."/>
            <person name="LaButti K."/>
            <person name="Andreopoulos B."/>
            <person name="Lipzen A."/>
            <person name="Chen C."/>
            <person name="Yan M."/>
            <person name="Daum C."/>
            <person name="Ng V."/>
            <person name="Clum A."/>
            <person name="Steindorff A."/>
            <person name="Ohm R.A."/>
            <person name="Martin F."/>
            <person name="Silar P."/>
            <person name="Natvig D.O."/>
            <person name="Lalanne C."/>
            <person name="Gautier V."/>
            <person name="Ament-Velasquez S.L."/>
            <person name="Kruys A."/>
            <person name="Hutchinson M.I."/>
            <person name="Powell A.J."/>
            <person name="Barry K."/>
            <person name="Miller A.N."/>
            <person name="Grigoriev I.V."/>
            <person name="Debuchy R."/>
            <person name="Gladieux P."/>
            <person name="Hiltunen Thoren M."/>
            <person name="Johannesson H."/>
        </authorList>
    </citation>
    <scope>NUCLEOTIDE SEQUENCE</scope>
    <source>
        <strain evidence="10">PSN324</strain>
    </source>
</reference>
<dbReference type="GO" id="GO:0048188">
    <property type="term" value="C:Set1C/COMPASS complex"/>
    <property type="evidence" value="ECO:0007669"/>
    <property type="project" value="InterPro"/>
</dbReference>
<evidence type="ECO:0000256" key="4">
    <source>
        <dbReference type="ARBA" id="ARBA00022833"/>
    </source>
</evidence>
<evidence type="ECO:0000259" key="9">
    <source>
        <dbReference type="PROSITE" id="PS50016"/>
    </source>
</evidence>
<dbReference type="Pfam" id="PF00628">
    <property type="entry name" value="PHD"/>
    <property type="match status" value="1"/>
</dbReference>
<evidence type="ECO:0000256" key="3">
    <source>
        <dbReference type="ARBA" id="ARBA00022771"/>
    </source>
</evidence>
<comment type="subcellular location">
    <subcellularLocation>
        <location evidence="1">Nucleus</location>
    </subcellularLocation>
</comment>
<dbReference type="SUPFAM" id="SSF57903">
    <property type="entry name" value="FYVE/PHD zinc finger"/>
    <property type="match status" value="1"/>
</dbReference>
<dbReference type="Proteomes" id="UP001321749">
    <property type="component" value="Unassembled WGS sequence"/>
</dbReference>
<dbReference type="PROSITE" id="PS50016">
    <property type="entry name" value="ZF_PHD_2"/>
    <property type="match status" value="1"/>
</dbReference>
<dbReference type="InterPro" id="IPR037869">
    <property type="entry name" value="Spp1/CFP1"/>
</dbReference>
<dbReference type="AlphaFoldDB" id="A0AAV9I5K0"/>
<keyword evidence="3 6" id="KW-0863">Zinc-finger</keyword>
<name>A0AAV9I5K0_9PEZI</name>
<accession>A0AAV9I5K0</accession>
<evidence type="ECO:0000256" key="1">
    <source>
        <dbReference type="ARBA" id="ARBA00004123"/>
    </source>
</evidence>
<reference evidence="10" key="2">
    <citation type="submission" date="2023-06" db="EMBL/GenBank/DDBJ databases">
        <authorList>
            <consortium name="Lawrence Berkeley National Laboratory"/>
            <person name="Mondo S.J."/>
            <person name="Hensen N."/>
            <person name="Bonometti L."/>
            <person name="Westerberg I."/>
            <person name="Brannstrom I.O."/>
            <person name="Guillou S."/>
            <person name="Cros-Aarteil S."/>
            <person name="Calhoun S."/>
            <person name="Haridas S."/>
            <person name="Kuo A."/>
            <person name="Pangilinan J."/>
            <person name="Riley R."/>
            <person name="Labutti K."/>
            <person name="Andreopoulos B."/>
            <person name="Lipzen A."/>
            <person name="Chen C."/>
            <person name="Yanf M."/>
            <person name="Daum C."/>
            <person name="Ng V."/>
            <person name="Clum A."/>
            <person name="Steindorff A."/>
            <person name="Ohm R."/>
            <person name="Martin F."/>
            <person name="Silar P."/>
            <person name="Natvig D."/>
            <person name="Lalanne C."/>
            <person name="Gautier V."/>
            <person name="Ament-Velasquez S.L."/>
            <person name="Kruys A."/>
            <person name="Hutchinson M.I."/>
            <person name="Powell A.J."/>
            <person name="Barry K."/>
            <person name="Miller A.N."/>
            <person name="Grigoriev I.V."/>
            <person name="Debuchy R."/>
            <person name="Gladieux P."/>
            <person name="Thoren M.H."/>
            <person name="Johannesson H."/>
        </authorList>
    </citation>
    <scope>NUCLEOTIDE SEQUENCE</scope>
    <source>
        <strain evidence="10">PSN324</strain>
    </source>
</reference>
<proteinExistence type="predicted"/>
<sequence length="534" mass="57609">MSFSTSFFTPLDDNHSIESCQQSKPAEMDPIIKQQTADDESFPDLPQAGSPPSYHNHAATLRSSVPPPSSDGLELDGSVMDEDDNVANGNHANNSTNPAPKAGPGRRKKGTATVVKAPKRRTGGSRKPKTKGGGGSTKGASSTTSSVNNFPLSGAGPGVRNGGGGPDQDPLAGGDSDPVHGPGGGNSSESDSGPYCLCRGPDNHRFMIACDRCEDWFHGECIGMDKWTGENLVQKYICPNCSDGDRYVTRYKKMCSLPGCNRAARVDAPKPSIFCSDEHCQGWWEQLIAPLPKSPSSESAAFFDTLTQDRFVGLLDAGLVLPPRAPFATPHNFWESPPPGVLTPEESSILLQSATDRHQLGEEIMLCKKMMQLVDMGIARRDAAIAAGKGTNKDLCGYDVRLDVVGTPYQFGLFLQSPAGEVIFRSGMLEAVTENIAAGVLGNVRGSGVVDEGISEDPVWGGMCLRKKCPPHKQWRDILTKMVKNSIKELAREAGQKLDAEQRIRDSAAERYLRLQRENNSVQIERDDDTMEDM</sequence>
<organism evidence="10 11">
    <name type="scientific">Cladorrhinum samala</name>
    <dbReference type="NCBI Taxonomy" id="585594"/>
    <lineage>
        <taxon>Eukaryota</taxon>
        <taxon>Fungi</taxon>
        <taxon>Dikarya</taxon>
        <taxon>Ascomycota</taxon>
        <taxon>Pezizomycotina</taxon>
        <taxon>Sordariomycetes</taxon>
        <taxon>Sordariomycetidae</taxon>
        <taxon>Sordariales</taxon>
        <taxon>Podosporaceae</taxon>
        <taxon>Cladorrhinum</taxon>
    </lineage>
</organism>
<evidence type="ECO:0000313" key="11">
    <source>
        <dbReference type="Proteomes" id="UP001321749"/>
    </source>
</evidence>
<evidence type="ECO:0000313" key="10">
    <source>
        <dbReference type="EMBL" id="KAK4466708.1"/>
    </source>
</evidence>
<dbReference type="GO" id="GO:0045893">
    <property type="term" value="P:positive regulation of DNA-templated transcription"/>
    <property type="evidence" value="ECO:0007669"/>
    <property type="project" value="TreeGrafter"/>
</dbReference>
<evidence type="ECO:0000256" key="2">
    <source>
        <dbReference type="ARBA" id="ARBA00022723"/>
    </source>
</evidence>
<keyword evidence="5" id="KW-0539">Nucleus</keyword>
<dbReference type="Gene3D" id="3.30.40.10">
    <property type="entry name" value="Zinc/RING finger domain, C3HC4 (zinc finger)"/>
    <property type="match status" value="1"/>
</dbReference>
<feature type="coiled-coil region" evidence="7">
    <location>
        <begin position="498"/>
        <end position="525"/>
    </location>
</feature>
<feature type="domain" description="PHD-type" evidence="9">
    <location>
        <begin position="193"/>
        <end position="244"/>
    </location>
</feature>
<evidence type="ECO:0000256" key="7">
    <source>
        <dbReference type="SAM" id="Coils"/>
    </source>
</evidence>